<evidence type="ECO:0000259" key="1">
    <source>
        <dbReference type="Pfam" id="PF09557"/>
    </source>
</evidence>
<feature type="domain" description="DUF2382" evidence="1">
    <location>
        <begin position="8"/>
        <end position="124"/>
    </location>
</feature>
<comment type="caution">
    <text evidence="2">The sequence shown here is derived from an EMBL/GenBank/DDBJ whole genome shotgun (WGS) entry which is preliminary data.</text>
</comment>
<protein>
    <submittedName>
        <fullName evidence="2">DUF2382 domain-containing protein</fullName>
    </submittedName>
</protein>
<keyword evidence="3" id="KW-1185">Reference proteome</keyword>
<dbReference type="AlphaFoldDB" id="A0A3A8N041"/>
<dbReference type="PANTHER" id="PTHR38463:SF1">
    <property type="entry name" value="STRESS RESPONSE PROTEIN YSNF"/>
    <property type="match status" value="1"/>
</dbReference>
<dbReference type="NCBIfam" id="TIGR02271">
    <property type="entry name" value="YsnF/AvaK domain"/>
    <property type="match status" value="1"/>
</dbReference>
<evidence type="ECO:0000313" key="3">
    <source>
        <dbReference type="Proteomes" id="UP000273405"/>
    </source>
</evidence>
<dbReference type="EMBL" id="RAWG01000273">
    <property type="protein sequence ID" value="RKH36899.1"/>
    <property type="molecule type" value="Genomic_DNA"/>
</dbReference>
<evidence type="ECO:0000313" key="2">
    <source>
        <dbReference type="EMBL" id="RKH36899.1"/>
    </source>
</evidence>
<sequence length="141" mass="16394">MQRKDGVIELAHEEAEPQTRVFETGRVRLRKVVRTEMRHFSIPVRREELVVEQLDGEDLEPGAFEAKTFEPEAFKEGRFVIPLCEEQVIFTKTPHVWQEVEVTRTFIEEHARLRQQLRRERVQVEGPDVAATEGTPDGLTS</sequence>
<proteinExistence type="predicted"/>
<name>A0A3A8N041_9BACT</name>
<dbReference type="Proteomes" id="UP000273405">
    <property type="component" value="Unassembled WGS sequence"/>
</dbReference>
<organism evidence="2 3">
    <name type="scientific">Corallococcus sicarius</name>
    <dbReference type="NCBI Taxonomy" id="2316726"/>
    <lineage>
        <taxon>Bacteria</taxon>
        <taxon>Pseudomonadati</taxon>
        <taxon>Myxococcota</taxon>
        <taxon>Myxococcia</taxon>
        <taxon>Myxococcales</taxon>
        <taxon>Cystobacterineae</taxon>
        <taxon>Myxococcaceae</taxon>
        <taxon>Corallococcus</taxon>
    </lineage>
</organism>
<dbReference type="RefSeq" id="WP_120628944.1">
    <property type="nucleotide sequence ID" value="NZ_RAWG01000273.1"/>
</dbReference>
<reference evidence="3" key="1">
    <citation type="submission" date="2018-09" db="EMBL/GenBank/DDBJ databases">
        <authorList>
            <person name="Livingstone P.G."/>
            <person name="Whitworth D.E."/>
        </authorList>
    </citation>
    <scope>NUCLEOTIDE SEQUENCE [LARGE SCALE GENOMIC DNA]</scope>
    <source>
        <strain evidence="3">CA040B</strain>
    </source>
</reference>
<dbReference type="PANTHER" id="PTHR38463">
    <property type="entry name" value="STRESS RESPONSE PROTEIN YSNF"/>
    <property type="match status" value="1"/>
</dbReference>
<dbReference type="OrthoDB" id="5523593at2"/>
<accession>A0A3A8N041</accession>
<dbReference type="Pfam" id="PF09557">
    <property type="entry name" value="DUF2382"/>
    <property type="match status" value="1"/>
</dbReference>
<dbReference type="InterPro" id="IPR019060">
    <property type="entry name" value="DUF2382"/>
</dbReference>
<dbReference type="InterPro" id="IPR052967">
    <property type="entry name" value="Stress_Response_Assoc"/>
</dbReference>
<gene>
    <name evidence="2" type="ORF">D7X12_31515</name>
</gene>